<keyword evidence="6 9" id="KW-0238">DNA-binding</keyword>
<reference evidence="12 13" key="1">
    <citation type="submission" date="2019-03" db="EMBL/GenBank/DDBJ databases">
        <title>Arthrobacter sp. nov., an bacterium isolated from biocrust in Mu Us Desert.</title>
        <authorList>
            <person name="Lixiong L."/>
        </authorList>
    </citation>
    <scope>NUCLEOTIDE SEQUENCE [LARGE SCALE GENOMIC DNA]</scope>
    <source>
        <strain evidence="12 13">SLN-3</strain>
    </source>
</reference>
<evidence type="ECO:0000256" key="9">
    <source>
        <dbReference type="PIRNR" id="PIRNR006171"/>
    </source>
</evidence>
<protein>
    <recommendedName>
        <fullName evidence="9">Transcriptional regulatory protein</fullName>
    </recommendedName>
</protein>
<dbReference type="PROSITE" id="PS50110">
    <property type="entry name" value="RESPONSE_REGULATORY"/>
    <property type="match status" value="1"/>
</dbReference>
<keyword evidence="4 9" id="KW-0902">Two-component regulatory system</keyword>
<keyword evidence="13" id="KW-1185">Reference proteome</keyword>
<dbReference type="Gene3D" id="3.40.50.2300">
    <property type="match status" value="1"/>
</dbReference>
<evidence type="ECO:0000313" key="12">
    <source>
        <dbReference type="EMBL" id="TDK26665.1"/>
    </source>
</evidence>
<keyword evidence="3 10" id="KW-0597">Phosphoprotein</keyword>
<dbReference type="SUPFAM" id="SSF46785">
    <property type="entry name" value="Winged helix' DNA-binding domain"/>
    <property type="match status" value="1"/>
</dbReference>
<evidence type="ECO:0000313" key="13">
    <source>
        <dbReference type="Proteomes" id="UP000295411"/>
    </source>
</evidence>
<accession>A0A4R5TZI6</accession>
<dbReference type="EMBL" id="SMTK01000002">
    <property type="protein sequence ID" value="TDK26665.1"/>
    <property type="molecule type" value="Genomic_DNA"/>
</dbReference>
<evidence type="ECO:0000256" key="4">
    <source>
        <dbReference type="ARBA" id="ARBA00023012"/>
    </source>
</evidence>
<evidence type="ECO:0000256" key="6">
    <source>
        <dbReference type="ARBA" id="ARBA00023125"/>
    </source>
</evidence>
<feature type="domain" description="Response regulatory" evidence="11">
    <location>
        <begin position="5"/>
        <end position="122"/>
    </location>
</feature>
<dbReference type="InterPro" id="IPR051271">
    <property type="entry name" value="2C-system_Tx_regulators"/>
</dbReference>
<organism evidence="12 13">
    <name type="scientific">Arthrobacter crusticola</name>
    <dbReference type="NCBI Taxonomy" id="2547960"/>
    <lineage>
        <taxon>Bacteria</taxon>
        <taxon>Bacillati</taxon>
        <taxon>Actinomycetota</taxon>
        <taxon>Actinomycetes</taxon>
        <taxon>Micrococcales</taxon>
        <taxon>Micrococcaceae</taxon>
        <taxon>Arthrobacter</taxon>
    </lineage>
</organism>
<keyword evidence="2 9" id="KW-0963">Cytoplasm</keyword>
<evidence type="ECO:0000256" key="10">
    <source>
        <dbReference type="PROSITE-ProRule" id="PRU00169"/>
    </source>
</evidence>
<evidence type="ECO:0000256" key="2">
    <source>
        <dbReference type="ARBA" id="ARBA00022490"/>
    </source>
</evidence>
<keyword evidence="7 9" id="KW-0010">Activator</keyword>
<dbReference type="InterPro" id="IPR005471">
    <property type="entry name" value="Tscrpt_reg_IclR_N"/>
</dbReference>
<dbReference type="GO" id="GO:0003677">
    <property type="term" value="F:DNA binding"/>
    <property type="evidence" value="ECO:0007669"/>
    <property type="project" value="UniProtKB-KW"/>
</dbReference>
<dbReference type="InterPro" id="IPR024187">
    <property type="entry name" value="Sig_transdc_resp-reg_cit/mal"/>
</dbReference>
<feature type="modified residue" description="4-aspartylphosphate" evidence="10">
    <location>
        <position position="56"/>
    </location>
</feature>
<gene>
    <name evidence="12" type="ORF">E2F48_05625</name>
</gene>
<proteinExistence type="predicted"/>
<dbReference type="InterPro" id="IPR036388">
    <property type="entry name" value="WH-like_DNA-bd_sf"/>
</dbReference>
<dbReference type="GO" id="GO:0000156">
    <property type="term" value="F:phosphorelay response regulator activity"/>
    <property type="evidence" value="ECO:0007669"/>
    <property type="project" value="TreeGrafter"/>
</dbReference>
<dbReference type="PANTHER" id="PTHR45526">
    <property type="entry name" value="TRANSCRIPTIONAL REGULATORY PROTEIN DPIA"/>
    <property type="match status" value="1"/>
</dbReference>
<dbReference type="InterPro" id="IPR011006">
    <property type="entry name" value="CheY-like_superfamily"/>
</dbReference>
<comment type="subcellular location">
    <subcellularLocation>
        <location evidence="1 9">Cytoplasm</location>
    </subcellularLocation>
</comment>
<dbReference type="SMART" id="SM00448">
    <property type="entry name" value="REC"/>
    <property type="match status" value="1"/>
</dbReference>
<evidence type="ECO:0000256" key="1">
    <source>
        <dbReference type="ARBA" id="ARBA00004496"/>
    </source>
</evidence>
<dbReference type="InterPro" id="IPR036390">
    <property type="entry name" value="WH_DNA-bd_sf"/>
</dbReference>
<sequence length="240" mass="25564">MSPIRTVVVDDDSEVAGVHTGFLLAHGGFDVVGVAHTGARALELVDLLKPQLVLLDIHLPDMSGIEVLRAARNLPGDPVDIIAITAARELETVRAAVAGGVLHYLVKPFNSRVLNQRLDAYVEYHRAVATHASVGAAALDQHRIDQLLRPTGPGAPAGAVRAAQGPTPKGLSAPTLDAVVADLRTRPDGASASEVAERLGMARVSARRYLEFLVTKGQVRIVPRYGSAGRPEKFYLWTGR</sequence>
<dbReference type="AlphaFoldDB" id="A0A4R5TZI6"/>
<keyword evidence="5 9" id="KW-0805">Transcription regulation</keyword>
<dbReference type="RefSeq" id="WP_133403025.1">
    <property type="nucleotide sequence ID" value="NZ_SMTK01000002.1"/>
</dbReference>
<dbReference type="PANTHER" id="PTHR45526:SF1">
    <property type="entry name" value="TRANSCRIPTIONAL REGULATORY PROTEIN DCUR-RELATED"/>
    <property type="match status" value="1"/>
</dbReference>
<dbReference type="InterPro" id="IPR001789">
    <property type="entry name" value="Sig_transdc_resp-reg_receiver"/>
</dbReference>
<dbReference type="PIRSF" id="PIRSF006171">
    <property type="entry name" value="RR_citrat_malat"/>
    <property type="match status" value="1"/>
</dbReference>
<dbReference type="Proteomes" id="UP000295411">
    <property type="component" value="Unassembled WGS sequence"/>
</dbReference>
<evidence type="ECO:0000256" key="7">
    <source>
        <dbReference type="ARBA" id="ARBA00023159"/>
    </source>
</evidence>
<name>A0A4R5TZI6_9MICC</name>
<keyword evidence="8 9" id="KW-0804">Transcription</keyword>
<dbReference type="Pfam" id="PF09339">
    <property type="entry name" value="HTH_IclR"/>
    <property type="match status" value="1"/>
</dbReference>
<dbReference type="GO" id="GO:0005737">
    <property type="term" value="C:cytoplasm"/>
    <property type="evidence" value="ECO:0007669"/>
    <property type="project" value="UniProtKB-SubCell"/>
</dbReference>
<dbReference type="OrthoDB" id="7187989at2"/>
<evidence type="ECO:0000256" key="3">
    <source>
        <dbReference type="ARBA" id="ARBA00022553"/>
    </source>
</evidence>
<dbReference type="Gene3D" id="1.10.10.10">
    <property type="entry name" value="Winged helix-like DNA-binding domain superfamily/Winged helix DNA-binding domain"/>
    <property type="match status" value="1"/>
</dbReference>
<comment type="caution">
    <text evidence="12">The sequence shown here is derived from an EMBL/GenBank/DDBJ whole genome shotgun (WGS) entry which is preliminary data.</text>
</comment>
<evidence type="ECO:0000256" key="5">
    <source>
        <dbReference type="ARBA" id="ARBA00023015"/>
    </source>
</evidence>
<evidence type="ECO:0000256" key="8">
    <source>
        <dbReference type="ARBA" id="ARBA00023163"/>
    </source>
</evidence>
<dbReference type="SUPFAM" id="SSF52172">
    <property type="entry name" value="CheY-like"/>
    <property type="match status" value="1"/>
</dbReference>
<dbReference type="GO" id="GO:0003700">
    <property type="term" value="F:DNA-binding transcription factor activity"/>
    <property type="evidence" value="ECO:0007669"/>
    <property type="project" value="InterPro"/>
</dbReference>
<dbReference type="Pfam" id="PF00072">
    <property type="entry name" value="Response_reg"/>
    <property type="match status" value="1"/>
</dbReference>
<evidence type="ECO:0000259" key="11">
    <source>
        <dbReference type="PROSITE" id="PS50110"/>
    </source>
</evidence>